<reference evidence="2 3" key="1">
    <citation type="journal article" name="Sci. Rep.">
        <title>Genome-scale phylogenetic analyses confirm Olpidium as the closest living zoosporic fungus to the non-flagellated, terrestrial fungi.</title>
        <authorList>
            <person name="Chang Y."/>
            <person name="Rochon D."/>
            <person name="Sekimoto S."/>
            <person name="Wang Y."/>
            <person name="Chovatia M."/>
            <person name="Sandor L."/>
            <person name="Salamov A."/>
            <person name="Grigoriev I.V."/>
            <person name="Stajich J.E."/>
            <person name="Spatafora J.W."/>
        </authorList>
    </citation>
    <scope>NUCLEOTIDE SEQUENCE [LARGE SCALE GENOMIC DNA]</scope>
    <source>
        <strain evidence="2">S191</strain>
    </source>
</reference>
<sequence>MPARGTIFSFPLTTAGDDAAPPASGLDERRTGRSGFRPDVIATQLVHPAFSSDLELDERAGSQQDVAAARRKKKPPWHRATSRLPPCRPAETAHTPHPRPSPTLFFRASVLQIYPVHPPEVVDPQRVVLDVNRRHRGPGEDPGWERGEPVLADLDYPQGLEPAASELLRQALQAVLVSVELLQGGAVGEHPARQAGQQVPGGVKALERPPARELREGRADAAARRPVRRRRSAGERGESVLAQVQRDEVRQLPQRARNRRQEVAGEVKGRQRRQQRELRGEPDEPVGGQVQELDVREAPD</sequence>
<proteinExistence type="predicted"/>
<feature type="region of interest" description="Disordered" evidence="1">
    <location>
        <begin position="1"/>
        <end position="35"/>
    </location>
</feature>
<protein>
    <submittedName>
        <fullName evidence="2">Uncharacterized protein</fullName>
    </submittedName>
</protein>
<feature type="non-terminal residue" evidence="2">
    <location>
        <position position="300"/>
    </location>
</feature>
<comment type="caution">
    <text evidence="2">The sequence shown here is derived from an EMBL/GenBank/DDBJ whole genome shotgun (WGS) entry which is preliminary data.</text>
</comment>
<evidence type="ECO:0000256" key="1">
    <source>
        <dbReference type="SAM" id="MobiDB-lite"/>
    </source>
</evidence>
<dbReference type="AlphaFoldDB" id="A0A8H8DH84"/>
<name>A0A8H8DH84_9FUNG</name>
<gene>
    <name evidence="2" type="ORF">BJ554DRAFT_1739</name>
</gene>
<feature type="compositionally biased region" description="Basic residues" evidence="1">
    <location>
        <begin position="69"/>
        <end position="81"/>
    </location>
</feature>
<evidence type="ECO:0000313" key="3">
    <source>
        <dbReference type="Proteomes" id="UP000673691"/>
    </source>
</evidence>
<dbReference type="EMBL" id="JAEFCI010008969">
    <property type="protein sequence ID" value="KAG5458106.1"/>
    <property type="molecule type" value="Genomic_DNA"/>
</dbReference>
<accession>A0A8H8DH84</accession>
<feature type="compositionally biased region" description="Basic and acidic residues" evidence="1">
    <location>
        <begin position="259"/>
        <end position="282"/>
    </location>
</feature>
<feature type="compositionally biased region" description="Basic and acidic residues" evidence="1">
    <location>
        <begin position="205"/>
        <end position="223"/>
    </location>
</feature>
<feature type="region of interest" description="Disordered" evidence="1">
    <location>
        <begin position="191"/>
        <end position="300"/>
    </location>
</feature>
<keyword evidence="3" id="KW-1185">Reference proteome</keyword>
<evidence type="ECO:0000313" key="2">
    <source>
        <dbReference type="EMBL" id="KAG5458106.1"/>
    </source>
</evidence>
<dbReference type="Proteomes" id="UP000673691">
    <property type="component" value="Unassembled WGS sequence"/>
</dbReference>
<feature type="region of interest" description="Disordered" evidence="1">
    <location>
        <begin position="54"/>
        <end position="101"/>
    </location>
</feature>
<organism evidence="2 3">
    <name type="scientific">Olpidium bornovanus</name>
    <dbReference type="NCBI Taxonomy" id="278681"/>
    <lineage>
        <taxon>Eukaryota</taxon>
        <taxon>Fungi</taxon>
        <taxon>Fungi incertae sedis</taxon>
        <taxon>Olpidiomycota</taxon>
        <taxon>Olpidiomycotina</taxon>
        <taxon>Olpidiomycetes</taxon>
        <taxon>Olpidiales</taxon>
        <taxon>Olpidiaceae</taxon>
        <taxon>Olpidium</taxon>
    </lineage>
</organism>